<feature type="compositionally biased region" description="Low complexity" evidence="1">
    <location>
        <begin position="287"/>
        <end position="301"/>
    </location>
</feature>
<dbReference type="EMBL" id="JAAOAO010000291">
    <property type="protein sequence ID" value="KAF5549969.1"/>
    <property type="molecule type" value="Genomic_DNA"/>
</dbReference>
<keyword evidence="2" id="KW-0732">Signal</keyword>
<feature type="region of interest" description="Disordered" evidence="1">
    <location>
        <begin position="204"/>
        <end position="304"/>
    </location>
</feature>
<evidence type="ECO:0000256" key="2">
    <source>
        <dbReference type="SAM" id="SignalP"/>
    </source>
</evidence>
<evidence type="ECO:0000256" key="1">
    <source>
        <dbReference type="SAM" id="MobiDB-lite"/>
    </source>
</evidence>
<comment type="caution">
    <text evidence="3">The sequence shown here is derived from an EMBL/GenBank/DDBJ whole genome shotgun (WGS) entry which is preliminary data.</text>
</comment>
<feature type="signal peptide" evidence="2">
    <location>
        <begin position="1"/>
        <end position="16"/>
    </location>
</feature>
<protein>
    <submittedName>
        <fullName evidence="3">Uncharacterized protein</fullName>
    </submittedName>
</protein>
<evidence type="ECO:0000313" key="4">
    <source>
        <dbReference type="Proteomes" id="UP000574317"/>
    </source>
</evidence>
<sequence>MLFTPLILLFPAVSHASWLPIRLPIRRGQPSIPEDCTVTSTLSPITMTSIYPASTIGPHGSDSGSGGSHGSGGSGSNGSGGSGHGHVTDGGSLIYTTALPTLGPNGPGVHTYTITAPCASSHCQRPAPTECPPGFTTTAVICHVCGEHPVTTTLTLPIESATAAQGSHGGAAKAGSTLTSVVTAVVHQTVAPVSPAESVYPWISRGGPELPDAEKPSQVPGGSGGSDSKHDGAGKGDELPDGPKNTGAPESPAGAGASSHSTTVDAPNGASTAAGNEAGHGDGDEAGSGSASPSDDASPSAVVVTGHAPDNKVTRSVVLKAVLFATMVLYPLYI</sequence>
<feature type="compositionally biased region" description="Gly residues" evidence="1">
    <location>
        <begin position="63"/>
        <end position="84"/>
    </location>
</feature>
<feature type="region of interest" description="Disordered" evidence="1">
    <location>
        <begin position="53"/>
        <end position="87"/>
    </location>
</feature>
<feature type="compositionally biased region" description="Low complexity" evidence="1">
    <location>
        <begin position="246"/>
        <end position="263"/>
    </location>
</feature>
<proteinExistence type="predicted"/>
<feature type="compositionally biased region" description="Basic and acidic residues" evidence="1">
    <location>
        <begin position="227"/>
        <end position="238"/>
    </location>
</feature>
<organism evidence="3 4">
    <name type="scientific">Fusarium napiforme</name>
    <dbReference type="NCBI Taxonomy" id="42672"/>
    <lineage>
        <taxon>Eukaryota</taxon>
        <taxon>Fungi</taxon>
        <taxon>Dikarya</taxon>
        <taxon>Ascomycota</taxon>
        <taxon>Pezizomycotina</taxon>
        <taxon>Sordariomycetes</taxon>
        <taxon>Hypocreomycetidae</taxon>
        <taxon>Hypocreales</taxon>
        <taxon>Nectriaceae</taxon>
        <taxon>Fusarium</taxon>
        <taxon>Fusarium fujikuroi species complex</taxon>
    </lineage>
</organism>
<name>A0A8H5N2M7_9HYPO</name>
<dbReference type="AlphaFoldDB" id="A0A8H5N2M7"/>
<gene>
    <name evidence="3" type="ORF">FNAPI_7886</name>
</gene>
<keyword evidence="4" id="KW-1185">Reference proteome</keyword>
<feature type="chain" id="PRO_5034537251" evidence="2">
    <location>
        <begin position="17"/>
        <end position="334"/>
    </location>
</feature>
<reference evidence="3 4" key="1">
    <citation type="submission" date="2020-05" db="EMBL/GenBank/DDBJ databases">
        <title>Identification and distribution of gene clusters putatively required for synthesis of sphingolipid metabolism inhibitors in phylogenetically diverse species of the filamentous fungus Fusarium.</title>
        <authorList>
            <person name="Kim H.-S."/>
            <person name="Busman M."/>
            <person name="Brown D.W."/>
            <person name="Divon H."/>
            <person name="Uhlig S."/>
            <person name="Proctor R.H."/>
        </authorList>
    </citation>
    <scope>NUCLEOTIDE SEQUENCE [LARGE SCALE GENOMIC DNA]</scope>
    <source>
        <strain evidence="3 4">NRRL 25196</strain>
    </source>
</reference>
<accession>A0A8H5N2M7</accession>
<dbReference type="Proteomes" id="UP000574317">
    <property type="component" value="Unassembled WGS sequence"/>
</dbReference>
<evidence type="ECO:0000313" key="3">
    <source>
        <dbReference type="EMBL" id="KAF5549969.1"/>
    </source>
</evidence>